<feature type="domain" description="GIY-YIG" evidence="1">
    <location>
        <begin position="1"/>
        <end position="76"/>
    </location>
</feature>
<keyword evidence="2" id="KW-0255">Endonuclease</keyword>
<dbReference type="CDD" id="cd10449">
    <property type="entry name" value="GIY-YIG_SLX1_like"/>
    <property type="match status" value="1"/>
</dbReference>
<proteinExistence type="predicted"/>
<organism evidence="2 4">
    <name type="scientific">Sphingobacterium yanglingense</name>
    <dbReference type="NCBI Taxonomy" id="1437280"/>
    <lineage>
        <taxon>Bacteria</taxon>
        <taxon>Pseudomonadati</taxon>
        <taxon>Bacteroidota</taxon>
        <taxon>Sphingobacteriia</taxon>
        <taxon>Sphingobacteriales</taxon>
        <taxon>Sphingobacteriaceae</taxon>
        <taxon>Sphingobacterium</taxon>
    </lineage>
</organism>
<evidence type="ECO:0000313" key="3">
    <source>
        <dbReference type="EMBL" id="TDQ75360.1"/>
    </source>
</evidence>
<dbReference type="SUPFAM" id="SSF82771">
    <property type="entry name" value="GIY-YIG endonuclease"/>
    <property type="match status" value="1"/>
</dbReference>
<dbReference type="OrthoDB" id="677560at2"/>
<dbReference type="Gene3D" id="3.40.1440.10">
    <property type="entry name" value="GIY-YIG endonuclease"/>
    <property type="match status" value="1"/>
</dbReference>
<evidence type="ECO:0000313" key="2">
    <source>
        <dbReference type="EMBL" id="TDQ75359.1"/>
    </source>
</evidence>
<accession>A0A4R6WC17</accession>
<comment type="caution">
    <text evidence="2">The sequence shown here is derived from an EMBL/GenBank/DDBJ whole genome shotgun (WGS) entry which is preliminary data.</text>
</comment>
<reference evidence="2 4" key="1">
    <citation type="submission" date="2019-03" db="EMBL/GenBank/DDBJ databases">
        <title>Genomic Encyclopedia of Archaeal and Bacterial Type Strains, Phase II (KMG-II): from individual species to whole genera.</title>
        <authorList>
            <person name="Goeker M."/>
        </authorList>
    </citation>
    <scope>NUCLEOTIDE SEQUENCE [LARGE SCALE GENOMIC DNA]</scope>
    <source>
        <strain evidence="2 4">DSM 28353</strain>
    </source>
</reference>
<protein>
    <submittedName>
        <fullName evidence="2">Putative endonuclease</fullName>
    </submittedName>
</protein>
<sequence length="87" mass="10368">MFTVYILYSSTLDSYYVGFSVNLEDRLRRHNSYSKGYTGRAKDWCVVYREVYEDKATAMGREKEIKSWKSRVLIEKLIRTFGLEHPD</sequence>
<dbReference type="AlphaFoldDB" id="A0A4R6WC17"/>
<dbReference type="EMBL" id="SNYV01000017">
    <property type="protein sequence ID" value="TDQ75359.1"/>
    <property type="molecule type" value="Genomic_DNA"/>
</dbReference>
<keyword evidence="2" id="KW-0540">Nuclease</keyword>
<dbReference type="EMBL" id="SNYV01000017">
    <property type="protein sequence ID" value="TDQ75360.1"/>
    <property type="molecule type" value="Genomic_DNA"/>
</dbReference>
<dbReference type="InterPro" id="IPR035901">
    <property type="entry name" value="GIY-YIG_endonuc_sf"/>
</dbReference>
<gene>
    <name evidence="2" type="ORF">CLV99_3960</name>
    <name evidence="3" type="ORF">CLV99_3961</name>
</gene>
<dbReference type="PROSITE" id="PS50164">
    <property type="entry name" value="GIY_YIG"/>
    <property type="match status" value="1"/>
</dbReference>
<name>A0A4R6WC17_9SPHI</name>
<evidence type="ECO:0000313" key="4">
    <source>
        <dbReference type="Proteomes" id="UP000295292"/>
    </source>
</evidence>
<dbReference type="InterPro" id="IPR000305">
    <property type="entry name" value="GIY-YIG_endonuc"/>
</dbReference>
<keyword evidence="2" id="KW-0378">Hydrolase</keyword>
<dbReference type="Proteomes" id="UP000295292">
    <property type="component" value="Unassembled WGS sequence"/>
</dbReference>
<dbReference type="GO" id="GO:0004519">
    <property type="term" value="F:endonuclease activity"/>
    <property type="evidence" value="ECO:0007669"/>
    <property type="project" value="UniProtKB-KW"/>
</dbReference>
<evidence type="ECO:0000259" key="1">
    <source>
        <dbReference type="PROSITE" id="PS50164"/>
    </source>
</evidence>
<keyword evidence="4" id="KW-1185">Reference proteome</keyword>
<dbReference type="Pfam" id="PF01541">
    <property type="entry name" value="GIY-YIG"/>
    <property type="match status" value="1"/>
</dbReference>